<dbReference type="EMBL" id="FJUX01000065">
    <property type="protein sequence ID" value="CZT03848.1"/>
    <property type="molecule type" value="Genomic_DNA"/>
</dbReference>
<organism evidence="1 2">
    <name type="scientific">Rhynchosporium agropyri</name>
    <dbReference type="NCBI Taxonomy" id="914238"/>
    <lineage>
        <taxon>Eukaryota</taxon>
        <taxon>Fungi</taxon>
        <taxon>Dikarya</taxon>
        <taxon>Ascomycota</taxon>
        <taxon>Pezizomycotina</taxon>
        <taxon>Leotiomycetes</taxon>
        <taxon>Helotiales</taxon>
        <taxon>Ploettnerulaceae</taxon>
        <taxon>Rhynchosporium</taxon>
    </lineage>
</organism>
<evidence type="ECO:0000313" key="2">
    <source>
        <dbReference type="Proteomes" id="UP000178912"/>
    </source>
</evidence>
<gene>
    <name evidence="1" type="ORF">RAG0_10478</name>
</gene>
<sequence>MAMIASRSRSPQIFDARSIQPECHHRRRSTAGAFRRTLKDVEAGYASVTKTQN</sequence>
<protein>
    <submittedName>
        <fullName evidence="1">Uncharacterized protein</fullName>
    </submittedName>
</protein>
<keyword evidence="2" id="KW-1185">Reference proteome</keyword>
<dbReference type="Proteomes" id="UP000178912">
    <property type="component" value="Unassembled WGS sequence"/>
</dbReference>
<name>A0A1E1L2P3_9HELO</name>
<reference evidence="2" key="1">
    <citation type="submission" date="2016-03" db="EMBL/GenBank/DDBJ databases">
        <authorList>
            <person name="Guldener U."/>
        </authorList>
    </citation>
    <scope>NUCLEOTIDE SEQUENCE [LARGE SCALE GENOMIC DNA]</scope>
    <source>
        <strain evidence="2">04CH-RAC-A.6.1</strain>
    </source>
</reference>
<dbReference type="AlphaFoldDB" id="A0A1E1L2P3"/>
<proteinExistence type="predicted"/>
<accession>A0A1E1L2P3</accession>
<evidence type="ECO:0000313" key="1">
    <source>
        <dbReference type="EMBL" id="CZT03848.1"/>
    </source>
</evidence>